<dbReference type="RefSeq" id="WP_150033184.1">
    <property type="nucleotide sequence ID" value="NZ_VWSH01000003.1"/>
</dbReference>
<dbReference type="PANTHER" id="PTHR34388:SF1">
    <property type="entry name" value="DNA POLYMERASE III SUBUNIT DELTA"/>
    <property type="match status" value="1"/>
</dbReference>
<evidence type="ECO:0000256" key="1">
    <source>
        <dbReference type="ARBA" id="ARBA00022679"/>
    </source>
</evidence>
<dbReference type="GO" id="GO:0003677">
    <property type="term" value="F:DNA binding"/>
    <property type="evidence" value="ECO:0007669"/>
    <property type="project" value="InterPro"/>
</dbReference>
<evidence type="ECO:0000259" key="5">
    <source>
        <dbReference type="Pfam" id="PF06144"/>
    </source>
</evidence>
<dbReference type="GO" id="GO:0003887">
    <property type="term" value="F:DNA-directed DNA polymerase activity"/>
    <property type="evidence" value="ECO:0007669"/>
    <property type="project" value="UniProtKB-KW"/>
</dbReference>
<name>A0A5M6CEG3_9BACT</name>
<keyword evidence="1 6" id="KW-0808">Transferase</keyword>
<evidence type="ECO:0000256" key="3">
    <source>
        <dbReference type="ARBA" id="ARBA00022705"/>
    </source>
</evidence>
<dbReference type="EMBL" id="VWSH01000003">
    <property type="protein sequence ID" value="KAA5533437.1"/>
    <property type="molecule type" value="Genomic_DNA"/>
</dbReference>
<dbReference type="EC" id="2.7.7.7" evidence="6"/>
<comment type="caution">
    <text evidence="6">The sequence shown here is derived from an EMBL/GenBank/DDBJ whole genome shotgun (WGS) entry which is preliminary data.</text>
</comment>
<keyword evidence="3" id="KW-0235">DNA replication</keyword>
<keyword evidence="7" id="KW-1185">Reference proteome</keyword>
<dbReference type="GO" id="GO:0006261">
    <property type="term" value="P:DNA-templated DNA replication"/>
    <property type="evidence" value="ECO:0007669"/>
    <property type="project" value="TreeGrafter"/>
</dbReference>
<sequence length="331" mass="38237">MKEYTQIFQDLQKGNYASVYLLDGEEPYYVDKLLHHFEEKILSPEERDFNLITLYGKESEWKDVVNAARRFPMFAERMVVILKEAWQMKDLGELSGYIENPSPTTILVIEHRFKKLDGRNKLAKLIPKKGIYFTSEKLKDDEVPQWVMAFGKQQGFEIGPQEAEMLAVYLGNDLQKISNELEKIVINETGFKKLTVQHIEKYVGISREYNVFDLPDVIFRGDNSKLARMVSYFSANPKSAPMALVIGTFYGYLNKLYLCHYSPADFQSDRKLGIWSHHRKASQRFSLTHIHRSIALLEEYSRKMVGIGNSSGDGSLLREMTAKLNAVLYGY</sequence>
<evidence type="ECO:0000313" key="7">
    <source>
        <dbReference type="Proteomes" id="UP000323632"/>
    </source>
</evidence>
<organism evidence="6 7">
    <name type="scientific">Taibaiella lutea</name>
    <dbReference type="NCBI Taxonomy" id="2608001"/>
    <lineage>
        <taxon>Bacteria</taxon>
        <taxon>Pseudomonadati</taxon>
        <taxon>Bacteroidota</taxon>
        <taxon>Chitinophagia</taxon>
        <taxon>Chitinophagales</taxon>
        <taxon>Chitinophagaceae</taxon>
        <taxon>Taibaiella</taxon>
    </lineage>
</organism>
<evidence type="ECO:0000256" key="4">
    <source>
        <dbReference type="ARBA" id="ARBA00022932"/>
    </source>
</evidence>
<keyword evidence="2 6" id="KW-0548">Nucleotidyltransferase</keyword>
<evidence type="ECO:0000313" key="6">
    <source>
        <dbReference type="EMBL" id="KAA5533437.1"/>
    </source>
</evidence>
<feature type="domain" description="DNA polymerase III delta N-terminal" evidence="5">
    <location>
        <begin position="20"/>
        <end position="133"/>
    </location>
</feature>
<dbReference type="Pfam" id="PF06144">
    <property type="entry name" value="DNA_pol3_delta"/>
    <property type="match status" value="1"/>
</dbReference>
<gene>
    <name evidence="6" type="primary">holA</name>
    <name evidence="6" type="ORF">F0919_12920</name>
</gene>
<protein>
    <submittedName>
        <fullName evidence="6">DNA polymerase III subunit delta</fullName>
        <ecNumber evidence="6">2.7.7.7</ecNumber>
    </submittedName>
</protein>
<keyword evidence="4" id="KW-0239">DNA-directed DNA polymerase</keyword>
<dbReference type="AlphaFoldDB" id="A0A5M6CEG3"/>
<dbReference type="GO" id="GO:0009360">
    <property type="term" value="C:DNA polymerase III complex"/>
    <property type="evidence" value="ECO:0007669"/>
    <property type="project" value="InterPro"/>
</dbReference>
<proteinExistence type="predicted"/>
<dbReference type="SUPFAM" id="SSF52540">
    <property type="entry name" value="P-loop containing nucleoside triphosphate hydrolases"/>
    <property type="match status" value="1"/>
</dbReference>
<dbReference type="Gene3D" id="3.40.50.300">
    <property type="entry name" value="P-loop containing nucleotide triphosphate hydrolases"/>
    <property type="match status" value="1"/>
</dbReference>
<dbReference type="NCBIfam" id="TIGR01128">
    <property type="entry name" value="holA"/>
    <property type="match status" value="1"/>
</dbReference>
<dbReference type="InterPro" id="IPR027417">
    <property type="entry name" value="P-loop_NTPase"/>
</dbReference>
<dbReference type="PANTHER" id="PTHR34388">
    <property type="entry name" value="DNA POLYMERASE III SUBUNIT DELTA"/>
    <property type="match status" value="1"/>
</dbReference>
<dbReference type="InterPro" id="IPR010372">
    <property type="entry name" value="DNA_pol3_delta_N"/>
</dbReference>
<reference evidence="6 7" key="1">
    <citation type="submission" date="2019-09" db="EMBL/GenBank/DDBJ databases">
        <title>Genome sequence and assembly of Taibaiella sp.</title>
        <authorList>
            <person name="Chhetri G."/>
        </authorList>
    </citation>
    <scope>NUCLEOTIDE SEQUENCE [LARGE SCALE GENOMIC DNA]</scope>
    <source>
        <strain evidence="6 7">KVB11</strain>
    </source>
</reference>
<evidence type="ECO:0000256" key="2">
    <source>
        <dbReference type="ARBA" id="ARBA00022695"/>
    </source>
</evidence>
<dbReference type="InterPro" id="IPR005790">
    <property type="entry name" value="DNA_polIII_delta"/>
</dbReference>
<dbReference type="Gene3D" id="1.10.8.60">
    <property type="match status" value="1"/>
</dbReference>
<dbReference type="Proteomes" id="UP000323632">
    <property type="component" value="Unassembled WGS sequence"/>
</dbReference>
<accession>A0A5M6CEG3</accession>